<protein>
    <submittedName>
        <fullName evidence="2">Uncharacterized protein</fullName>
    </submittedName>
</protein>
<name>A0A0E0H4L3_ORYNI</name>
<dbReference type="Proteomes" id="UP000006591">
    <property type="component" value="Chromosome 4"/>
</dbReference>
<keyword evidence="3" id="KW-1185">Reference proteome</keyword>
<feature type="compositionally biased region" description="Low complexity" evidence="1">
    <location>
        <begin position="83"/>
        <end position="101"/>
    </location>
</feature>
<proteinExistence type="predicted"/>
<evidence type="ECO:0000313" key="3">
    <source>
        <dbReference type="Proteomes" id="UP000006591"/>
    </source>
</evidence>
<dbReference type="Gramene" id="ONIVA04G20760.1">
    <property type="protein sequence ID" value="ONIVA04G20760.1"/>
    <property type="gene ID" value="ONIVA04G20760"/>
</dbReference>
<feature type="region of interest" description="Disordered" evidence="1">
    <location>
        <begin position="80"/>
        <end position="108"/>
    </location>
</feature>
<organism evidence="2">
    <name type="scientific">Oryza nivara</name>
    <name type="common">Indian wild rice</name>
    <name type="synonym">Oryza sativa f. spontanea</name>
    <dbReference type="NCBI Taxonomy" id="4536"/>
    <lineage>
        <taxon>Eukaryota</taxon>
        <taxon>Viridiplantae</taxon>
        <taxon>Streptophyta</taxon>
        <taxon>Embryophyta</taxon>
        <taxon>Tracheophyta</taxon>
        <taxon>Spermatophyta</taxon>
        <taxon>Magnoliopsida</taxon>
        <taxon>Liliopsida</taxon>
        <taxon>Poales</taxon>
        <taxon>Poaceae</taxon>
        <taxon>BOP clade</taxon>
        <taxon>Oryzoideae</taxon>
        <taxon>Oryzeae</taxon>
        <taxon>Oryzinae</taxon>
        <taxon>Oryza</taxon>
    </lineage>
</organism>
<evidence type="ECO:0000256" key="1">
    <source>
        <dbReference type="SAM" id="MobiDB-lite"/>
    </source>
</evidence>
<feature type="region of interest" description="Disordered" evidence="1">
    <location>
        <begin position="1"/>
        <end position="23"/>
    </location>
</feature>
<accession>A0A0E0H4L3</accession>
<dbReference type="HOGENOM" id="CLU_2201234_0_0_1"/>
<evidence type="ECO:0000313" key="2">
    <source>
        <dbReference type="EnsemblPlants" id="ONIVA04G20760.1"/>
    </source>
</evidence>
<reference evidence="2" key="1">
    <citation type="submission" date="2015-04" db="UniProtKB">
        <authorList>
            <consortium name="EnsemblPlants"/>
        </authorList>
    </citation>
    <scope>IDENTIFICATION</scope>
    <source>
        <strain evidence="2">SL10</strain>
    </source>
</reference>
<reference evidence="2" key="2">
    <citation type="submission" date="2018-04" db="EMBL/GenBank/DDBJ databases">
        <title>OnivRS2 (Oryza nivara Reference Sequence Version 2).</title>
        <authorList>
            <person name="Zhang J."/>
            <person name="Kudrna D."/>
            <person name="Lee S."/>
            <person name="Talag J."/>
            <person name="Rajasekar S."/>
            <person name="Welchert J."/>
            <person name="Hsing Y.-I."/>
            <person name="Wing R.A."/>
        </authorList>
    </citation>
    <scope>NUCLEOTIDE SEQUENCE [LARGE SCALE GENOMIC DNA]</scope>
    <source>
        <strain evidence="2">SL10</strain>
    </source>
</reference>
<dbReference type="EnsemblPlants" id="ONIVA04G20760.1">
    <property type="protein sequence ID" value="ONIVA04G20760.1"/>
    <property type="gene ID" value="ONIVA04G20760"/>
</dbReference>
<sequence length="108" mass="11543">MRRRRRSTASRARPPSPPGRSWATAAALSLPGAAAAAEAERRRVVYGSGSQRLWARGYAAKEVVFGVGARASLLKRCSRRHLPSPVSSPSSIHASPTPTISRPLKTLS</sequence>
<feature type="compositionally biased region" description="Low complexity" evidence="1">
    <location>
        <begin position="9"/>
        <end position="23"/>
    </location>
</feature>
<dbReference type="AlphaFoldDB" id="A0A0E0H4L3"/>